<keyword evidence="2" id="KW-1185">Reference proteome</keyword>
<comment type="caution">
    <text evidence="1">The sequence shown here is derived from an EMBL/GenBank/DDBJ whole genome shotgun (WGS) entry which is preliminary data.</text>
</comment>
<accession>A0AAE1CY92</accession>
<evidence type="ECO:0000313" key="1">
    <source>
        <dbReference type="EMBL" id="KAK3744903.1"/>
    </source>
</evidence>
<reference evidence="1" key="1">
    <citation type="journal article" date="2023" name="G3 (Bethesda)">
        <title>A reference genome for the long-term kleptoplast-retaining sea slug Elysia crispata morphotype clarki.</title>
        <authorList>
            <person name="Eastman K.E."/>
            <person name="Pendleton A.L."/>
            <person name="Shaikh M.A."/>
            <person name="Suttiyut T."/>
            <person name="Ogas R."/>
            <person name="Tomko P."/>
            <person name="Gavelis G."/>
            <person name="Widhalm J.R."/>
            <person name="Wisecaver J.H."/>
        </authorList>
    </citation>
    <scope>NUCLEOTIDE SEQUENCE</scope>
    <source>
        <strain evidence="1">ECLA1</strain>
    </source>
</reference>
<organism evidence="1 2">
    <name type="scientific">Elysia crispata</name>
    <name type="common">lettuce slug</name>
    <dbReference type="NCBI Taxonomy" id="231223"/>
    <lineage>
        <taxon>Eukaryota</taxon>
        <taxon>Metazoa</taxon>
        <taxon>Spiralia</taxon>
        <taxon>Lophotrochozoa</taxon>
        <taxon>Mollusca</taxon>
        <taxon>Gastropoda</taxon>
        <taxon>Heterobranchia</taxon>
        <taxon>Euthyneura</taxon>
        <taxon>Panpulmonata</taxon>
        <taxon>Sacoglossa</taxon>
        <taxon>Placobranchoidea</taxon>
        <taxon>Plakobranchidae</taxon>
        <taxon>Elysia</taxon>
    </lineage>
</organism>
<protein>
    <submittedName>
        <fullName evidence="1">Uncharacterized protein</fullName>
    </submittedName>
</protein>
<evidence type="ECO:0000313" key="2">
    <source>
        <dbReference type="Proteomes" id="UP001283361"/>
    </source>
</evidence>
<name>A0AAE1CY92_9GAST</name>
<dbReference type="AlphaFoldDB" id="A0AAE1CY92"/>
<gene>
    <name evidence="1" type="ORF">RRG08_058083</name>
</gene>
<proteinExistence type="predicted"/>
<sequence length="137" mass="14917">MHESTYETVGCATAGRVSVVGRNTEMAERQKRLKIKEVCRELVAAGSRCGQDMFERSLGVLVDTVSGGEGNSSSLDHVNVNAHASVREELVNLVVRGKEMIGTVDHGNGEEDGSNAVDYRGEGQQYGGSWQWWKMGQ</sequence>
<dbReference type="Proteomes" id="UP001283361">
    <property type="component" value="Unassembled WGS sequence"/>
</dbReference>
<dbReference type="EMBL" id="JAWDGP010006241">
    <property type="protein sequence ID" value="KAK3744903.1"/>
    <property type="molecule type" value="Genomic_DNA"/>
</dbReference>